<protein>
    <recommendedName>
        <fullName evidence="3">Phage late control D family protein</fullName>
    </recommendedName>
</protein>
<accession>A0ABQ1UQ87</accession>
<evidence type="ECO:0008006" key="3">
    <source>
        <dbReference type="Google" id="ProtNLM"/>
    </source>
</evidence>
<dbReference type="EMBL" id="BMHT01000007">
    <property type="protein sequence ID" value="GGF22220.1"/>
    <property type="molecule type" value="Genomic_DNA"/>
</dbReference>
<gene>
    <name evidence="1" type="ORF">GCM10011383_37310</name>
</gene>
<comment type="caution">
    <text evidence="1">The sequence shown here is derived from an EMBL/GenBank/DDBJ whole genome shotgun (WGS) entry which is preliminary data.</text>
</comment>
<keyword evidence="2" id="KW-1185">Reference proteome</keyword>
<dbReference type="RefSeq" id="WP_188815569.1">
    <property type="nucleotide sequence ID" value="NZ_BMHT01000007.1"/>
</dbReference>
<evidence type="ECO:0000313" key="2">
    <source>
        <dbReference type="Proteomes" id="UP000632273"/>
    </source>
</evidence>
<reference evidence="2" key="1">
    <citation type="journal article" date="2019" name="Int. J. Syst. Evol. Microbiol.">
        <title>The Global Catalogue of Microorganisms (GCM) 10K type strain sequencing project: providing services to taxonomists for standard genome sequencing and annotation.</title>
        <authorList>
            <consortium name="The Broad Institute Genomics Platform"/>
            <consortium name="The Broad Institute Genome Sequencing Center for Infectious Disease"/>
            <person name="Wu L."/>
            <person name="Ma J."/>
        </authorList>
    </citation>
    <scope>NUCLEOTIDE SEQUENCE [LARGE SCALE GENOMIC DNA]</scope>
    <source>
        <strain evidence="2">CGMCC 1.15197</strain>
    </source>
</reference>
<organism evidence="1 2">
    <name type="scientific">Hymenobacter cavernae</name>
    <dbReference type="NCBI Taxonomy" id="2044852"/>
    <lineage>
        <taxon>Bacteria</taxon>
        <taxon>Pseudomonadati</taxon>
        <taxon>Bacteroidota</taxon>
        <taxon>Cytophagia</taxon>
        <taxon>Cytophagales</taxon>
        <taxon>Hymenobacteraceae</taxon>
        <taxon>Hymenobacter</taxon>
    </lineage>
</organism>
<dbReference type="Proteomes" id="UP000632273">
    <property type="component" value="Unassembled WGS sequence"/>
</dbReference>
<name>A0ABQ1UQ87_9BACT</name>
<evidence type="ECO:0000313" key="1">
    <source>
        <dbReference type="EMBL" id="GGF22220.1"/>
    </source>
</evidence>
<sequence>MLRLTCKILIGSLSLDFVNDIQIESSWQNLTDTCIIRLPRKVQVLRTGLLPDVVKVGDRVVVQYGYDDALRTEFTGYVVGVKTGPPAEIQCEDDMWLLKRKPLTKSWRSISLQGLLEYVRKESGHSFEIQTLGESSLGKFTLNQTTGAQALDALRKDYGIRCFFRGGVLIAGDPYKAKDKAPKHILAFRHNVISNDLQYVRAQDVRIKVRAISHVEGKKHGRKRIVKEFGDVLDGELRTLNFVGVAEKDLEARGKAELARLRFDGYRGTLTTFGVPLVEHGDVVVIQDPDYPEREGSFSVDKVIKSFGTGGSRRNITLGPKA</sequence>
<dbReference type="SUPFAM" id="SSF69279">
    <property type="entry name" value="Phage tail proteins"/>
    <property type="match status" value="1"/>
</dbReference>
<proteinExistence type="predicted"/>